<feature type="transmembrane region" description="Helical" evidence="9">
    <location>
        <begin position="50"/>
        <end position="76"/>
    </location>
</feature>
<keyword evidence="6" id="KW-0418">Kinase</keyword>
<comment type="caution">
    <text evidence="11">The sequence shown here is derived from an EMBL/GenBank/DDBJ whole genome shotgun (WGS) entry which is preliminary data.</text>
</comment>
<evidence type="ECO:0000256" key="1">
    <source>
        <dbReference type="ARBA" id="ARBA00000085"/>
    </source>
</evidence>
<evidence type="ECO:0000259" key="10">
    <source>
        <dbReference type="Pfam" id="PF07730"/>
    </source>
</evidence>
<dbReference type="RefSeq" id="WP_310285967.1">
    <property type="nucleotide sequence ID" value="NZ_BAAASX010000002.1"/>
</dbReference>
<gene>
    <name evidence="11" type="ORF">GCM10010403_13190</name>
</gene>
<keyword evidence="4" id="KW-0808">Transferase</keyword>
<keyword evidence="9" id="KW-1133">Transmembrane helix</keyword>
<dbReference type="InterPro" id="IPR036890">
    <property type="entry name" value="HATPase_C_sf"/>
</dbReference>
<keyword evidence="9" id="KW-0812">Transmembrane</keyword>
<protein>
    <recommendedName>
        <fullName evidence="2">histidine kinase</fullName>
        <ecNumber evidence="2">2.7.13.3</ecNumber>
    </recommendedName>
</protein>
<keyword evidence="9" id="KW-0472">Membrane</keyword>
<feature type="transmembrane region" description="Helical" evidence="9">
    <location>
        <begin position="83"/>
        <end position="104"/>
    </location>
</feature>
<evidence type="ECO:0000313" key="12">
    <source>
        <dbReference type="Proteomes" id="UP001501584"/>
    </source>
</evidence>
<name>A0ABN3F967_9ACTN</name>
<evidence type="ECO:0000256" key="4">
    <source>
        <dbReference type="ARBA" id="ARBA00022679"/>
    </source>
</evidence>
<evidence type="ECO:0000256" key="2">
    <source>
        <dbReference type="ARBA" id="ARBA00012438"/>
    </source>
</evidence>
<keyword evidence="7" id="KW-0067">ATP-binding</keyword>
<evidence type="ECO:0000256" key="3">
    <source>
        <dbReference type="ARBA" id="ARBA00022553"/>
    </source>
</evidence>
<dbReference type="PANTHER" id="PTHR24421:SF10">
    <property type="entry name" value="NITRATE_NITRITE SENSOR PROTEIN NARQ"/>
    <property type="match status" value="1"/>
</dbReference>
<evidence type="ECO:0000256" key="9">
    <source>
        <dbReference type="SAM" id="Phobius"/>
    </source>
</evidence>
<dbReference type="EC" id="2.7.13.3" evidence="2"/>
<feature type="domain" description="Signal transduction histidine kinase subgroup 3 dimerisation and phosphoacceptor" evidence="10">
    <location>
        <begin position="163"/>
        <end position="226"/>
    </location>
</feature>
<comment type="catalytic activity">
    <reaction evidence="1">
        <text>ATP + protein L-histidine = ADP + protein N-phospho-L-histidine.</text>
        <dbReference type="EC" id="2.7.13.3"/>
    </reaction>
</comment>
<dbReference type="PANTHER" id="PTHR24421">
    <property type="entry name" value="NITRATE/NITRITE SENSOR PROTEIN NARX-RELATED"/>
    <property type="match status" value="1"/>
</dbReference>
<dbReference type="Proteomes" id="UP001501584">
    <property type="component" value="Unassembled WGS sequence"/>
</dbReference>
<reference evidence="11 12" key="1">
    <citation type="journal article" date="2019" name="Int. J. Syst. Evol. Microbiol.">
        <title>The Global Catalogue of Microorganisms (GCM) 10K type strain sequencing project: providing services to taxonomists for standard genome sequencing and annotation.</title>
        <authorList>
            <consortium name="The Broad Institute Genomics Platform"/>
            <consortium name="The Broad Institute Genome Sequencing Center for Infectious Disease"/>
            <person name="Wu L."/>
            <person name="Ma J."/>
        </authorList>
    </citation>
    <scope>NUCLEOTIDE SEQUENCE [LARGE SCALE GENOMIC DNA]</scope>
    <source>
        <strain evidence="11 12">JCM 6238</strain>
    </source>
</reference>
<dbReference type="Pfam" id="PF07730">
    <property type="entry name" value="HisKA_3"/>
    <property type="match status" value="1"/>
</dbReference>
<dbReference type="CDD" id="cd16917">
    <property type="entry name" value="HATPase_UhpB-NarQ-NarX-like"/>
    <property type="match status" value="1"/>
</dbReference>
<evidence type="ECO:0000256" key="5">
    <source>
        <dbReference type="ARBA" id="ARBA00022741"/>
    </source>
</evidence>
<feature type="transmembrane region" description="Helical" evidence="9">
    <location>
        <begin position="110"/>
        <end position="130"/>
    </location>
</feature>
<dbReference type="Gene3D" id="3.30.565.10">
    <property type="entry name" value="Histidine kinase-like ATPase, C-terminal domain"/>
    <property type="match status" value="1"/>
</dbReference>
<dbReference type="Gene3D" id="1.20.5.1930">
    <property type="match status" value="1"/>
</dbReference>
<dbReference type="SUPFAM" id="SSF55874">
    <property type="entry name" value="ATPase domain of HSP90 chaperone/DNA topoisomerase II/histidine kinase"/>
    <property type="match status" value="1"/>
</dbReference>
<evidence type="ECO:0000313" key="11">
    <source>
        <dbReference type="EMBL" id="GAA2324340.1"/>
    </source>
</evidence>
<evidence type="ECO:0000256" key="8">
    <source>
        <dbReference type="ARBA" id="ARBA00023012"/>
    </source>
</evidence>
<sequence length="361" mass="38513">MKHRRIAVEAALVAVALVDGVLSLYRYGALEIALTVIAACGLVLRRHLPWASLLLALPALYFADGPTAAVIALYSLAAATGSIPALAIGGGAVFVGLTGFWLHYPSVNMFFIFTVYALMTAGGAIAIGLLQRTRRVLKVSLAELREAREHELERIASEAAAGERAHLAREMHDVVSNQVSLIAVQAGGLQVRSEDATTVATARRIRTLATATLDELRQMVLLLRDGDPQGADLAPPPSVERLRELLAEQDLPIESRLDLPEDLSPAIQRAVYRTVQEGLTNVRKHAPGARVRITAAADAQGLLVEVANSPATEAPSEPLPSAATGHLGLAERAALLGGALETEPLPDGSYVLRMRIPHYQR</sequence>
<keyword evidence="12" id="KW-1185">Reference proteome</keyword>
<accession>A0ABN3F967</accession>
<proteinExistence type="predicted"/>
<dbReference type="InterPro" id="IPR050482">
    <property type="entry name" value="Sensor_HK_TwoCompSys"/>
</dbReference>
<keyword evidence="8" id="KW-0902">Two-component regulatory system</keyword>
<dbReference type="InterPro" id="IPR011712">
    <property type="entry name" value="Sig_transdc_His_kin_sub3_dim/P"/>
</dbReference>
<keyword evidence="3" id="KW-0597">Phosphoprotein</keyword>
<feature type="transmembrane region" description="Helical" evidence="9">
    <location>
        <begin position="12"/>
        <end position="44"/>
    </location>
</feature>
<dbReference type="EMBL" id="BAAASX010000002">
    <property type="protein sequence ID" value="GAA2324340.1"/>
    <property type="molecule type" value="Genomic_DNA"/>
</dbReference>
<organism evidence="11 12">
    <name type="scientific">Glycomyces rutgersensis</name>
    <dbReference type="NCBI Taxonomy" id="58115"/>
    <lineage>
        <taxon>Bacteria</taxon>
        <taxon>Bacillati</taxon>
        <taxon>Actinomycetota</taxon>
        <taxon>Actinomycetes</taxon>
        <taxon>Glycomycetales</taxon>
        <taxon>Glycomycetaceae</taxon>
        <taxon>Glycomyces</taxon>
    </lineage>
</organism>
<evidence type="ECO:0000256" key="7">
    <source>
        <dbReference type="ARBA" id="ARBA00022840"/>
    </source>
</evidence>
<keyword evidence="5" id="KW-0547">Nucleotide-binding</keyword>
<evidence type="ECO:0000256" key="6">
    <source>
        <dbReference type="ARBA" id="ARBA00022777"/>
    </source>
</evidence>